<keyword evidence="2" id="KW-0808">Transferase</keyword>
<dbReference type="GO" id="GO:0005829">
    <property type="term" value="C:cytosol"/>
    <property type="evidence" value="ECO:0007669"/>
    <property type="project" value="TreeGrafter"/>
</dbReference>
<name>F5Z5Z8_ALTNA</name>
<dbReference type="InterPro" id="IPR051199">
    <property type="entry name" value="LPS_LOS_Heptosyltrfase"/>
</dbReference>
<accession>F5Z5Z8</accession>
<organism evidence="3 4">
    <name type="scientific">Alteromonas naphthalenivorans</name>
    <dbReference type="NCBI Taxonomy" id="715451"/>
    <lineage>
        <taxon>Bacteria</taxon>
        <taxon>Pseudomonadati</taxon>
        <taxon>Pseudomonadota</taxon>
        <taxon>Gammaproteobacteria</taxon>
        <taxon>Alteromonadales</taxon>
        <taxon>Alteromonadaceae</taxon>
        <taxon>Alteromonas/Salinimonas group</taxon>
        <taxon>Alteromonas</taxon>
    </lineage>
</organism>
<evidence type="ECO:0000313" key="4">
    <source>
        <dbReference type="Proteomes" id="UP000000683"/>
    </source>
</evidence>
<dbReference type="InterPro" id="IPR002201">
    <property type="entry name" value="Glyco_trans_9"/>
</dbReference>
<dbReference type="eggNOG" id="COG0859">
    <property type="taxonomic scope" value="Bacteria"/>
</dbReference>
<gene>
    <name evidence="3" type="ordered locus">ambt_18690</name>
</gene>
<evidence type="ECO:0000256" key="2">
    <source>
        <dbReference type="ARBA" id="ARBA00022679"/>
    </source>
</evidence>
<dbReference type="Gene3D" id="3.40.50.2000">
    <property type="entry name" value="Glycogen Phosphorylase B"/>
    <property type="match status" value="2"/>
</dbReference>
<dbReference type="GO" id="GO:0008713">
    <property type="term" value="F:ADP-heptose-lipopolysaccharide heptosyltransferase activity"/>
    <property type="evidence" value="ECO:0007669"/>
    <property type="project" value="TreeGrafter"/>
</dbReference>
<sequence>MTPVTYGKIYHSNELFRHFSNERAFVGKKICLMRLSAIGDVCHAAAMVTRIQTHWPDAELTWVIGKVEYQLVKLMPNVRFIIFDKKQGKAAVESLKNAVKGETFDALLMMQVALRANLASRVIKAKRRIGFDWARSKELHWLFANERVAPRQYSHVLDGFMDFADALGVPKVDTPSWNIPVSEEDERWGRKQAEALGDYVVIAPAASKAERNWLPERYAETADYLSQQGKSVILVGGPGELDKTTANAISAYKPSIKADFTGKTSLHQLLVLLKHASLVLAPDTGPAHMATTVGTPVIGLYAHSNPIRTGPYNSIDNTVSVYDACIEKQKGKKWEQLPWGIRAKGDNLMKGVTTDAVFSKIKAVL</sequence>
<evidence type="ECO:0000256" key="1">
    <source>
        <dbReference type="ARBA" id="ARBA00022676"/>
    </source>
</evidence>
<dbReference type="EMBL" id="CP002339">
    <property type="protein sequence ID" value="AEF05231.1"/>
    <property type="molecule type" value="Genomic_DNA"/>
</dbReference>
<dbReference type="CDD" id="cd03789">
    <property type="entry name" value="GT9_LPS_heptosyltransferase"/>
    <property type="match status" value="1"/>
</dbReference>
<keyword evidence="1" id="KW-0328">Glycosyltransferase</keyword>
<evidence type="ECO:0000313" key="3">
    <source>
        <dbReference type="EMBL" id="AEF05231.1"/>
    </source>
</evidence>
<dbReference type="PANTHER" id="PTHR30160:SF21">
    <property type="entry name" value="LIPOPOLYSACCHARIDE CORE HEPTOSYLTRANSFERASE OPSX"/>
    <property type="match status" value="1"/>
</dbReference>
<dbReference type="AlphaFoldDB" id="F5Z5Z8"/>
<dbReference type="GO" id="GO:0009244">
    <property type="term" value="P:lipopolysaccharide core region biosynthetic process"/>
    <property type="evidence" value="ECO:0007669"/>
    <property type="project" value="TreeGrafter"/>
</dbReference>
<protein>
    <submittedName>
        <fullName evidence="3">ADP-heptose:LPS heptosyltransferase</fullName>
    </submittedName>
</protein>
<dbReference type="Proteomes" id="UP000000683">
    <property type="component" value="Chromosome"/>
</dbReference>
<dbReference type="PANTHER" id="PTHR30160">
    <property type="entry name" value="TETRAACYLDISACCHARIDE 4'-KINASE-RELATED"/>
    <property type="match status" value="1"/>
</dbReference>
<dbReference type="Pfam" id="PF01075">
    <property type="entry name" value="Glyco_transf_9"/>
    <property type="match status" value="1"/>
</dbReference>
<keyword evidence="4" id="KW-1185">Reference proteome</keyword>
<dbReference type="HOGENOM" id="CLU_038371_2_0_6"/>
<proteinExistence type="predicted"/>
<reference evidence="3 4" key="1">
    <citation type="journal article" date="2011" name="J. Bacteriol.">
        <title>Complete genome sequence of the polycyclic aromatic hydrocarbon-degrading bacterium Alteromonas sp. strain SN2.</title>
        <authorList>
            <person name="Jin H.M."/>
            <person name="Jeong H."/>
            <person name="Moon E.J."/>
            <person name="Math R.K."/>
            <person name="Lee K."/>
            <person name="Kim H.J."/>
            <person name="Jeon C.O."/>
            <person name="Oh T.K."/>
            <person name="Kim J.F."/>
        </authorList>
    </citation>
    <scope>NUCLEOTIDE SEQUENCE [LARGE SCALE GENOMIC DNA]</scope>
    <source>
        <strain evidence="4">JCM 17741 / KACC 18427 / KCTC 11700BP / SN2</strain>
    </source>
</reference>
<dbReference type="SUPFAM" id="SSF53756">
    <property type="entry name" value="UDP-Glycosyltransferase/glycogen phosphorylase"/>
    <property type="match status" value="1"/>
</dbReference>
<dbReference type="KEGG" id="alt:ambt_18690"/>